<evidence type="ECO:0000256" key="1">
    <source>
        <dbReference type="SAM" id="Phobius"/>
    </source>
</evidence>
<keyword evidence="3" id="KW-1185">Reference proteome</keyword>
<keyword evidence="1" id="KW-1133">Transmembrane helix</keyword>
<proteinExistence type="predicted"/>
<reference evidence="2 3" key="1">
    <citation type="submission" date="2024-01" db="EMBL/GenBank/DDBJ databases">
        <authorList>
            <person name="Wang Y."/>
            <person name="Lin M."/>
        </authorList>
    </citation>
    <scope>NUCLEOTIDE SEQUENCE [LARGE SCALE GENOMIC DNA]</scope>
</reference>
<sequence>MRVSKRACQTALQIIVCLTIIVPVIAMLSGCTIVVNSENVTTATEATNAVLGGI</sequence>
<evidence type="ECO:0000313" key="2">
    <source>
        <dbReference type="EMBL" id="WVX92071.1"/>
    </source>
</evidence>
<organism evidence="2 3">
    <name type="scientific">Aeromonas phage phiA014S</name>
    <dbReference type="NCBI Taxonomy" id="3119845"/>
    <lineage>
        <taxon>Viruses</taxon>
        <taxon>Duplodnaviria</taxon>
        <taxon>Heunggongvirae</taxon>
        <taxon>Uroviricota</taxon>
        <taxon>Caudoviricetes</taxon>
        <taxon>Autographivirales</taxon>
        <taxon>Autotranscriptaviridae</taxon>
        <taxon>Studiervirinae</taxon>
        <taxon>Coryciavirus</taxon>
        <taxon>Coryciavirus A014S</taxon>
    </lineage>
</organism>
<accession>A0ABZ2CP19</accession>
<protein>
    <submittedName>
        <fullName evidence="2">I-spanin</fullName>
    </submittedName>
</protein>
<feature type="transmembrane region" description="Helical" evidence="1">
    <location>
        <begin position="12"/>
        <end position="35"/>
    </location>
</feature>
<keyword evidence="1" id="KW-0472">Membrane</keyword>
<dbReference type="Proteomes" id="UP001333037">
    <property type="component" value="Segment"/>
</dbReference>
<dbReference type="PROSITE" id="PS51257">
    <property type="entry name" value="PROKAR_LIPOPROTEIN"/>
    <property type="match status" value="1"/>
</dbReference>
<dbReference type="EMBL" id="PP226939">
    <property type="protein sequence ID" value="WVX92071.1"/>
    <property type="molecule type" value="Genomic_DNA"/>
</dbReference>
<keyword evidence="1" id="KW-0812">Transmembrane</keyword>
<evidence type="ECO:0000313" key="3">
    <source>
        <dbReference type="Proteomes" id="UP001333037"/>
    </source>
</evidence>
<name>A0ABZ2CP19_9CAUD</name>